<keyword evidence="2" id="KW-0547">Nucleotide-binding</keyword>
<evidence type="ECO:0000259" key="5">
    <source>
        <dbReference type="PROSITE" id="PS50893"/>
    </source>
</evidence>
<feature type="domain" description="ABC transporter" evidence="5">
    <location>
        <begin position="11"/>
        <end position="302"/>
    </location>
</feature>
<proteinExistence type="predicted"/>
<dbReference type="AlphaFoldDB" id="A0A191WDC6"/>
<dbReference type="GO" id="GO:0016887">
    <property type="term" value="F:ATP hydrolysis activity"/>
    <property type="evidence" value="ECO:0007669"/>
    <property type="project" value="InterPro"/>
</dbReference>
<feature type="domain" description="ABC transporter" evidence="5">
    <location>
        <begin position="429"/>
        <end position="637"/>
    </location>
</feature>
<dbReference type="InterPro" id="IPR050611">
    <property type="entry name" value="ABCF"/>
</dbReference>
<evidence type="ECO:0000256" key="1">
    <source>
        <dbReference type="ARBA" id="ARBA00022737"/>
    </source>
</evidence>
<dbReference type="PROSITE" id="PS50893">
    <property type="entry name" value="ABC_TRANSPORTER_2"/>
    <property type="match status" value="2"/>
</dbReference>
<dbReference type="SUPFAM" id="SSF52540">
    <property type="entry name" value="P-loop containing nucleoside triphosphate hydrolases"/>
    <property type="match status" value="2"/>
</dbReference>
<feature type="compositionally biased region" description="Low complexity" evidence="4">
    <location>
        <begin position="62"/>
        <end position="79"/>
    </location>
</feature>
<dbReference type="FunFam" id="3.40.50.300:FF:000011">
    <property type="entry name" value="Putative ABC transporter ATP-binding component"/>
    <property type="match status" value="1"/>
</dbReference>
<dbReference type="SMART" id="SM00382">
    <property type="entry name" value="AAA"/>
    <property type="match status" value="2"/>
</dbReference>
<dbReference type="Gene3D" id="3.40.50.300">
    <property type="entry name" value="P-loop containing nucleotide triphosphate hydrolases"/>
    <property type="match status" value="2"/>
</dbReference>
<dbReference type="EMBL" id="CP013979">
    <property type="protein sequence ID" value="ANJ26261.1"/>
    <property type="molecule type" value="Genomic_DNA"/>
</dbReference>
<evidence type="ECO:0000256" key="4">
    <source>
        <dbReference type="SAM" id="MobiDB-lite"/>
    </source>
</evidence>
<dbReference type="OrthoDB" id="3239744at2"/>
<reference evidence="7" key="2">
    <citation type="submission" date="2016-01" db="EMBL/GenBank/DDBJ databases">
        <title>Complete genome sequence of Agromyces aureus AR33T and comparison with related organisms.</title>
        <authorList>
            <person name="Corretto E."/>
            <person name="Antonielli L."/>
            <person name="Sessitsch A."/>
            <person name="Brader G."/>
        </authorList>
    </citation>
    <scope>NUCLEOTIDE SEQUENCE [LARGE SCALE GENOMIC DNA]</scope>
    <source>
        <strain evidence="7">AR33</strain>
    </source>
</reference>
<evidence type="ECO:0000313" key="7">
    <source>
        <dbReference type="Proteomes" id="UP000078437"/>
    </source>
</evidence>
<dbReference type="PANTHER" id="PTHR19211">
    <property type="entry name" value="ATP-BINDING TRANSPORT PROTEIN-RELATED"/>
    <property type="match status" value="1"/>
</dbReference>
<dbReference type="InterPro" id="IPR017871">
    <property type="entry name" value="ABC_transporter-like_CS"/>
</dbReference>
<keyword evidence="1" id="KW-0677">Repeat</keyword>
<protein>
    <recommendedName>
        <fullName evidence="5">ABC transporter domain-containing protein</fullName>
    </recommendedName>
</protein>
<keyword evidence="7" id="KW-1185">Reference proteome</keyword>
<gene>
    <name evidence="6" type="ORF">ATC03_05540</name>
</gene>
<dbReference type="PANTHER" id="PTHR19211:SF14">
    <property type="entry name" value="ATP-BINDING CASSETTE SUB-FAMILY F MEMBER 1"/>
    <property type="match status" value="1"/>
</dbReference>
<organism evidence="6 7">
    <name type="scientific">Agromyces aureus</name>
    <dbReference type="NCBI Taxonomy" id="453304"/>
    <lineage>
        <taxon>Bacteria</taxon>
        <taxon>Bacillati</taxon>
        <taxon>Actinomycetota</taxon>
        <taxon>Actinomycetes</taxon>
        <taxon>Micrococcales</taxon>
        <taxon>Microbacteriaceae</taxon>
        <taxon>Agromyces</taxon>
    </lineage>
</organism>
<dbReference type="PROSITE" id="PS00211">
    <property type="entry name" value="ABC_TRANSPORTER_1"/>
    <property type="match status" value="2"/>
</dbReference>
<evidence type="ECO:0000313" key="6">
    <source>
        <dbReference type="EMBL" id="ANJ26261.1"/>
    </source>
</evidence>
<dbReference type="GO" id="GO:0005524">
    <property type="term" value="F:ATP binding"/>
    <property type="evidence" value="ECO:0007669"/>
    <property type="project" value="UniProtKB-KW"/>
</dbReference>
<sequence length="637" mass="67713">MSVHVSYSSYLRVDDLSAHYPDRRVFSDLGFSVAPGQRLGLIGENGVGKSTLLRLIALSQATDAAGGPPTPAPDVTGDGRVSRPRRTGLLTQELPFAPGDRIGDVLEHALDDVRAIERELDAAAAALAGTGAGAGAGFDTGGATHGASGGGFSNDEAAAAASADRYAAALDAAEHADVWGADARRDQLLDGLGVGSLGLDRRVDEMSGGQRSRFALAALLLRAPDALLLDEPTNHLDDDAAAFLESRLRAWRGPVLFASHDREFLDRVATGLLDLDPGRRGALAVAEPQATRGRSGPSTYASTRITSDDLLAASGGTVFGGGFTEFLSVKADERQRWQRQFEVEQQELAGLRALVANSGGGAARNVAHGRAATDNDKFIRHFKGENVDRTVARRVRNAEQRLEVLEREQVQKPPSPLAFAGIPQGSQALDEASGLLAQLTDAAVEGRLEVPSLQVPSTARLLVTGDNGAGKSTLLNVLAGTQRLDRGSVQRRRGLRVQLLEQDVRFAEPEVAARRVYERTLGERRAEQVPLSSLGLVAPRDESRPVGALSVGQQRRLALALVIARPPHLFLLDEPTNHLSLALATDLEHALGTYPGAVVLASHDRWLRRRWSGDRLELTGGRPVLAARVVVPDPVPA</sequence>
<dbReference type="Proteomes" id="UP000078437">
    <property type="component" value="Chromosome"/>
</dbReference>
<reference evidence="6 7" key="1">
    <citation type="journal article" date="2016" name="Int. J. Syst. Evol. Microbiol.">
        <title>Agromyces aureus sp. nov., isolated from the rhizosphere of Salix caprea L. grown in a heavy-metal-contaminated soil.</title>
        <authorList>
            <person name="Corretto E."/>
            <person name="Antonielli L."/>
            <person name="Sessitsch A."/>
            <person name="Compant S."/>
            <person name="Gorfer M."/>
            <person name="Kuffner M."/>
            <person name="Brader G."/>
        </authorList>
    </citation>
    <scope>NUCLEOTIDE SEQUENCE [LARGE SCALE GENOMIC DNA]</scope>
    <source>
        <strain evidence="6 7">AR33</strain>
    </source>
</reference>
<dbReference type="KEGG" id="agy:ATC03_05540"/>
<name>A0A191WDC6_9MICO</name>
<dbReference type="STRING" id="453304.ATC03_05540"/>
<evidence type="ECO:0000256" key="2">
    <source>
        <dbReference type="ARBA" id="ARBA00022741"/>
    </source>
</evidence>
<dbReference type="InterPro" id="IPR003593">
    <property type="entry name" value="AAA+_ATPase"/>
</dbReference>
<dbReference type="InterPro" id="IPR003439">
    <property type="entry name" value="ABC_transporter-like_ATP-bd"/>
</dbReference>
<keyword evidence="3" id="KW-0067">ATP-binding</keyword>
<dbReference type="RefSeq" id="WP_067874139.1">
    <property type="nucleotide sequence ID" value="NZ_CP013979.1"/>
</dbReference>
<feature type="region of interest" description="Disordered" evidence="4">
    <location>
        <begin position="62"/>
        <end position="81"/>
    </location>
</feature>
<evidence type="ECO:0000256" key="3">
    <source>
        <dbReference type="ARBA" id="ARBA00022840"/>
    </source>
</evidence>
<accession>A0A191WDC6</accession>
<dbReference type="InterPro" id="IPR027417">
    <property type="entry name" value="P-loop_NTPase"/>
</dbReference>
<dbReference type="Pfam" id="PF00005">
    <property type="entry name" value="ABC_tran"/>
    <property type="match status" value="2"/>
</dbReference>